<evidence type="ECO:0000256" key="1">
    <source>
        <dbReference type="ARBA" id="ARBA00004123"/>
    </source>
</evidence>
<evidence type="ECO:0000259" key="7">
    <source>
        <dbReference type="PROSITE" id="PS50250"/>
    </source>
</evidence>
<keyword evidence="4" id="KW-0963">Cytoplasm</keyword>
<feature type="domain" description="PCI" evidence="7">
    <location>
        <begin position="203"/>
        <end position="371"/>
    </location>
</feature>
<dbReference type="InterPro" id="IPR019585">
    <property type="entry name" value="Rpn7/CSN1"/>
</dbReference>
<sequence length="414" mass="47213">MVNLGEYVIQYSGNGSVLRCLAVADRNSSGSPGQLEALRLALELAHTQGKVHLYDRIRQIVTNHLGDLSFLNSDHYMSNDSFKDWELQFKEQIERKELAVNQAKNAGLKDSMKISIIEEGDMFLDAGEPGLALKTYMRLKDIQSTKDQQYELYTKIARAALQKSNFSYAQNICQKAISVGTASLPLKSVVQAIVGVCHLESKNYKQAARALLEVRQGQLYHEFLTDSDIAIYTSLCALISFDRSEVKNEILKSKTFGTFLEEEPRCIEILDAFLSCRYFDLIQKLNLIRDSLKYDLFIGTKLSDIYLEIKNRAIADFLKPFKRVKLDVLAHAFNSSVEDIEKQVARLIMDGTVEARIDSHNKIIQSRFANEKIVTYREALNMGKRFLRNNESMLLRMNMVQQKLIVKEAKKGQR</sequence>
<evidence type="ECO:0000313" key="9">
    <source>
        <dbReference type="Proteomes" id="UP001162131"/>
    </source>
</evidence>
<dbReference type="InterPro" id="IPR000717">
    <property type="entry name" value="PCI_dom"/>
</dbReference>
<comment type="subcellular location">
    <subcellularLocation>
        <location evidence="2">Cytoplasm</location>
    </subcellularLocation>
    <subcellularLocation>
        <location evidence="1">Nucleus</location>
    </subcellularLocation>
</comment>
<comment type="caution">
    <text evidence="8">The sequence shown here is derived from an EMBL/GenBank/DDBJ whole genome shotgun (WGS) entry which is preliminary data.</text>
</comment>
<dbReference type="Gene3D" id="1.25.40.570">
    <property type="match status" value="1"/>
</dbReference>
<proteinExistence type="inferred from homology"/>
<keyword evidence="6" id="KW-0539">Nucleus</keyword>
<dbReference type="Pfam" id="PF01399">
    <property type="entry name" value="PCI"/>
    <property type="match status" value="1"/>
</dbReference>
<evidence type="ECO:0000256" key="3">
    <source>
        <dbReference type="ARBA" id="ARBA00008793"/>
    </source>
</evidence>
<dbReference type="PANTHER" id="PTHR14145:SF2">
    <property type="entry name" value="COP9 SIGNALOSOME COMPLEX SUBUNIT 1"/>
    <property type="match status" value="1"/>
</dbReference>
<dbReference type="Proteomes" id="UP001162131">
    <property type="component" value="Unassembled WGS sequence"/>
</dbReference>
<dbReference type="GO" id="GO:0008180">
    <property type="term" value="C:COP9 signalosome"/>
    <property type="evidence" value="ECO:0007669"/>
    <property type="project" value="UniProtKB-KW"/>
</dbReference>
<comment type="similarity">
    <text evidence="3">Belongs to the CSN1 family.</text>
</comment>
<accession>A0AAU9J5K9</accession>
<evidence type="ECO:0000313" key="8">
    <source>
        <dbReference type="EMBL" id="CAG9319242.1"/>
    </source>
</evidence>
<keyword evidence="9" id="KW-1185">Reference proteome</keyword>
<dbReference type="InterPro" id="IPR045135">
    <property type="entry name" value="Rpn7_N"/>
</dbReference>
<reference evidence="8" key="1">
    <citation type="submission" date="2021-09" db="EMBL/GenBank/DDBJ databases">
        <authorList>
            <consortium name="AG Swart"/>
            <person name="Singh M."/>
            <person name="Singh A."/>
            <person name="Seah K."/>
            <person name="Emmerich C."/>
        </authorList>
    </citation>
    <scope>NUCLEOTIDE SEQUENCE</scope>
    <source>
        <strain evidence="8">ATCC30299</strain>
    </source>
</reference>
<dbReference type="InterPro" id="IPR036390">
    <property type="entry name" value="WH_DNA-bd_sf"/>
</dbReference>
<dbReference type="PROSITE" id="PS50250">
    <property type="entry name" value="PCI"/>
    <property type="match status" value="1"/>
</dbReference>
<dbReference type="SMART" id="SM00088">
    <property type="entry name" value="PINT"/>
    <property type="match status" value="1"/>
</dbReference>
<organism evidence="8 9">
    <name type="scientific">Blepharisma stoltei</name>
    <dbReference type="NCBI Taxonomy" id="1481888"/>
    <lineage>
        <taxon>Eukaryota</taxon>
        <taxon>Sar</taxon>
        <taxon>Alveolata</taxon>
        <taxon>Ciliophora</taxon>
        <taxon>Postciliodesmatophora</taxon>
        <taxon>Heterotrichea</taxon>
        <taxon>Heterotrichida</taxon>
        <taxon>Blepharismidae</taxon>
        <taxon>Blepharisma</taxon>
    </lineage>
</organism>
<gene>
    <name evidence="8" type="ORF">BSTOLATCC_MIC23450</name>
</gene>
<dbReference type="GO" id="GO:0005737">
    <property type="term" value="C:cytoplasm"/>
    <property type="evidence" value="ECO:0007669"/>
    <property type="project" value="UniProtKB-SubCell"/>
</dbReference>
<dbReference type="EMBL" id="CAJZBQ010000022">
    <property type="protein sequence ID" value="CAG9319242.1"/>
    <property type="molecule type" value="Genomic_DNA"/>
</dbReference>
<dbReference type="SUPFAM" id="SSF46785">
    <property type="entry name" value="Winged helix' DNA-binding domain"/>
    <property type="match status" value="1"/>
</dbReference>
<name>A0AAU9J5K9_9CILI</name>
<dbReference type="PANTHER" id="PTHR14145">
    <property type="entry name" value="26S PROTESOME SUBUNIT 6"/>
    <property type="match status" value="1"/>
</dbReference>
<evidence type="ECO:0000256" key="6">
    <source>
        <dbReference type="ARBA" id="ARBA00023242"/>
    </source>
</evidence>
<dbReference type="SUPFAM" id="SSF48452">
    <property type="entry name" value="TPR-like"/>
    <property type="match status" value="1"/>
</dbReference>
<evidence type="ECO:0000256" key="5">
    <source>
        <dbReference type="ARBA" id="ARBA00022790"/>
    </source>
</evidence>
<keyword evidence="5" id="KW-0736">Signalosome</keyword>
<evidence type="ECO:0000256" key="2">
    <source>
        <dbReference type="ARBA" id="ARBA00004496"/>
    </source>
</evidence>
<evidence type="ECO:0000256" key="4">
    <source>
        <dbReference type="ARBA" id="ARBA00022490"/>
    </source>
</evidence>
<dbReference type="InterPro" id="IPR011990">
    <property type="entry name" value="TPR-like_helical_dom_sf"/>
</dbReference>
<protein>
    <recommendedName>
        <fullName evidence="7">PCI domain-containing protein</fullName>
    </recommendedName>
</protein>
<dbReference type="AlphaFoldDB" id="A0AAU9J5K9"/>
<dbReference type="Pfam" id="PF10602">
    <property type="entry name" value="RPN7"/>
    <property type="match status" value="1"/>
</dbReference>